<dbReference type="Proteomes" id="UP000526625">
    <property type="component" value="Unassembled WGS sequence"/>
</dbReference>
<name>A0ABR6QSM2_RHITR</name>
<gene>
    <name evidence="1" type="ORF">GGD45_000260</name>
</gene>
<evidence type="ECO:0000313" key="2">
    <source>
        <dbReference type="Proteomes" id="UP000526625"/>
    </source>
</evidence>
<organism evidence="1 2">
    <name type="scientific">Rhizobium tropici</name>
    <dbReference type="NCBI Taxonomy" id="398"/>
    <lineage>
        <taxon>Bacteria</taxon>
        <taxon>Pseudomonadati</taxon>
        <taxon>Pseudomonadota</taxon>
        <taxon>Alphaproteobacteria</taxon>
        <taxon>Hyphomicrobiales</taxon>
        <taxon>Rhizobiaceae</taxon>
        <taxon>Rhizobium/Agrobacterium group</taxon>
        <taxon>Rhizobium</taxon>
    </lineage>
</organism>
<sequence>MQISTIAAIGGLGKSATASSSVSTVATRLS</sequence>
<proteinExistence type="predicted"/>
<keyword evidence="2" id="KW-1185">Reference proteome</keyword>
<dbReference type="EMBL" id="JACHBF010000001">
    <property type="protein sequence ID" value="MBB6489876.1"/>
    <property type="molecule type" value="Genomic_DNA"/>
</dbReference>
<reference evidence="1 2" key="1">
    <citation type="submission" date="2020-08" db="EMBL/GenBank/DDBJ databases">
        <title>Genomic Encyclopedia of Type Strains, Phase IV (KMG-V): Genome sequencing to study the core and pangenomes of soil and plant-associated prokaryotes.</title>
        <authorList>
            <person name="Whitman W."/>
        </authorList>
    </citation>
    <scope>NUCLEOTIDE SEQUENCE [LARGE SCALE GENOMIC DNA]</scope>
    <source>
        <strain evidence="1 2">SEMIA 4059</strain>
    </source>
</reference>
<protein>
    <submittedName>
        <fullName evidence="1">Uncharacterized protein</fullName>
    </submittedName>
</protein>
<accession>A0ABR6QSM2</accession>
<comment type="caution">
    <text evidence="1">The sequence shown here is derived from an EMBL/GenBank/DDBJ whole genome shotgun (WGS) entry which is preliminary data.</text>
</comment>
<evidence type="ECO:0000313" key="1">
    <source>
        <dbReference type="EMBL" id="MBB6489876.1"/>
    </source>
</evidence>